<dbReference type="InterPro" id="IPR029055">
    <property type="entry name" value="Ntn_hydrolases_N"/>
</dbReference>
<dbReference type="Pfam" id="PF02275">
    <property type="entry name" value="CBAH"/>
    <property type="match status" value="1"/>
</dbReference>
<proteinExistence type="inferred from homology"/>
<sequence>MCTSLGYKDASGKVYFGRTLELTVDLPYQVTYFPPGYETISEVDGKASLTYAARFGVLAVAMPCRVPTPEAPIGLADLKVLEGLNDQGLTFSLLSYPTAAGAQKSADITQSVLSASDLGSWALGQFASVAEVKAALEKQPIELQPLALLGGVVSPFHYVVHDATGASLVIEFDHGVMSVYDNPVGVMTNGPKFSWHLTNLDNYTFITNVDQSSATFGSYQARQPDSGIATAGLPASNTSVGRFVRAVFYAQFAERAATPDLAVKTLAHVMNNFDRPRGVSIDYPAQGGGHMEVEGLQEKADAPYATEFTCWTSLSDLDRKIFFVRDYRSLNFTAIDLKALADVKAPLVLPLQKLEGIASDATAMLMAPPKAA</sequence>
<dbReference type="EC" id="3.5.1.24" evidence="4"/>
<dbReference type="Gene3D" id="3.60.60.10">
    <property type="entry name" value="Penicillin V Acylase, Chain A"/>
    <property type="match status" value="1"/>
</dbReference>
<reference evidence="4 5" key="1">
    <citation type="submission" date="2024-06" db="EMBL/GenBank/DDBJ databases">
        <title>Sorghum-associated microbial communities from plants grown in Nebraska, USA.</title>
        <authorList>
            <person name="Schachtman D."/>
        </authorList>
    </citation>
    <scope>NUCLEOTIDE SEQUENCE [LARGE SCALE GENOMIC DNA]</scope>
    <source>
        <strain evidence="4 5">3207</strain>
    </source>
</reference>
<evidence type="ECO:0000256" key="2">
    <source>
        <dbReference type="ARBA" id="ARBA00022801"/>
    </source>
</evidence>
<evidence type="ECO:0000313" key="5">
    <source>
        <dbReference type="Proteomes" id="UP001549321"/>
    </source>
</evidence>
<name>A0ABV2QWW7_9HYPH</name>
<gene>
    <name evidence="4" type="ORF">ABIE08_001417</name>
</gene>
<protein>
    <submittedName>
        <fullName evidence="4">Choloylglycine hydrolase</fullName>
        <ecNumber evidence="4">3.5.1.24</ecNumber>
    </submittedName>
</protein>
<dbReference type="PANTHER" id="PTHR35527">
    <property type="entry name" value="CHOLOYLGLYCINE HYDROLASE"/>
    <property type="match status" value="1"/>
</dbReference>
<keyword evidence="2 4" id="KW-0378">Hydrolase</keyword>
<dbReference type="Proteomes" id="UP001549321">
    <property type="component" value="Unassembled WGS sequence"/>
</dbReference>
<dbReference type="GO" id="GO:0045302">
    <property type="term" value="F:choloylglycine hydrolase activity"/>
    <property type="evidence" value="ECO:0007669"/>
    <property type="project" value="UniProtKB-EC"/>
</dbReference>
<evidence type="ECO:0000256" key="1">
    <source>
        <dbReference type="ARBA" id="ARBA00006625"/>
    </source>
</evidence>
<comment type="caution">
    <text evidence="4">The sequence shown here is derived from an EMBL/GenBank/DDBJ whole genome shotgun (WGS) entry which is preliminary data.</text>
</comment>
<dbReference type="PANTHER" id="PTHR35527:SF2">
    <property type="entry name" value="HYDROLASE"/>
    <property type="match status" value="1"/>
</dbReference>
<dbReference type="EMBL" id="JBEPSM010000001">
    <property type="protein sequence ID" value="MET4633504.1"/>
    <property type="molecule type" value="Genomic_DNA"/>
</dbReference>
<accession>A0ABV2QWW7</accession>
<dbReference type="RefSeq" id="WP_354549837.1">
    <property type="nucleotide sequence ID" value="NZ_JBEPSM010000001.1"/>
</dbReference>
<organism evidence="4 5">
    <name type="scientific">Kaistia defluvii</name>
    <dbReference type="NCBI Taxonomy" id="410841"/>
    <lineage>
        <taxon>Bacteria</taxon>
        <taxon>Pseudomonadati</taxon>
        <taxon>Pseudomonadota</taxon>
        <taxon>Alphaproteobacteria</taxon>
        <taxon>Hyphomicrobiales</taxon>
        <taxon>Kaistiaceae</taxon>
        <taxon>Kaistia</taxon>
    </lineage>
</organism>
<dbReference type="InterPro" id="IPR029132">
    <property type="entry name" value="CBAH/NAAA_C"/>
</dbReference>
<comment type="similarity">
    <text evidence="1">Belongs to the peptidase C59 family.</text>
</comment>
<keyword evidence="5" id="KW-1185">Reference proteome</keyword>
<dbReference type="InterPro" id="IPR052193">
    <property type="entry name" value="Peptidase_C59"/>
</dbReference>
<evidence type="ECO:0000313" key="4">
    <source>
        <dbReference type="EMBL" id="MET4633504.1"/>
    </source>
</evidence>
<feature type="domain" description="Choloylglycine hydrolase/NAAA C-terminal" evidence="3">
    <location>
        <begin position="2"/>
        <end position="281"/>
    </location>
</feature>
<dbReference type="SUPFAM" id="SSF56235">
    <property type="entry name" value="N-terminal nucleophile aminohydrolases (Ntn hydrolases)"/>
    <property type="match status" value="1"/>
</dbReference>
<evidence type="ECO:0000259" key="3">
    <source>
        <dbReference type="Pfam" id="PF02275"/>
    </source>
</evidence>